<name>A0A368XNP4_9BACI</name>
<dbReference type="Gene3D" id="1.10.150.240">
    <property type="entry name" value="Putative phosphatase, domain 2"/>
    <property type="match status" value="1"/>
</dbReference>
<keyword evidence="1" id="KW-0378">Hydrolase</keyword>
<evidence type="ECO:0000313" key="1">
    <source>
        <dbReference type="EMBL" id="RCW69632.1"/>
    </source>
</evidence>
<keyword evidence="2" id="KW-1185">Reference proteome</keyword>
<dbReference type="InterPro" id="IPR023198">
    <property type="entry name" value="PGP-like_dom2"/>
</dbReference>
<dbReference type="RefSeq" id="WP_114352856.1">
    <property type="nucleotide sequence ID" value="NZ_QPJJ01000007.1"/>
</dbReference>
<dbReference type="GO" id="GO:0016787">
    <property type="term" value="F:hydrolase activity"/>
    <property type="evidence" value="ECO:0007669"/>
    <property type="project" value="UniProtKB-KW"/>
</dbReference>
<comment type="caution">
    <text evidence="1">The sequence shown here is derived from an EMBL/GenBank/DDBJ whole genome shotgun (WGS) entry which is preliminary data.</text>
</comment>
<dbReference type="SUPFAM" id="SSF56784">
    <property type="entry name" value="HAD-like"/>
    <property type="match status" value="1"/>
</dbReference>
<dbReference type="InterPro" id="IPR023214">
    <property type="entry name" value="HAD_sf"/>
</dbReference>
<dbReference type="PANTHER" id="PTHR43611">
    <property type="entry name" value="ALPHA-D-GLUCOSE 1-PHOSPHATE PHOSPHATASE"/>
    <property type="match status" value="1"/>
</dbReference>
<dbReference type="OrthoDB" id="2856744at2"/>
<dbReference type="EMBL" id="QPJJ01000007">
    <property type="protein sequence ID" value="RCW69632.1"/>
    <property type="molecule type" value="Genomic_DNA"/>
</dbReference>
<dbReference type="PANTHER" id="PTHR43611:SF3">
    <property type="entry name" value="FLAVIN MONONUCLEOTIDE HYDROLASE 1, CHLOROPLATIC"/>
    <property type="match status" value="1"/>
</dbReference>
<dbReference type="InterPro" id="IPR036412">
    <property type="entry name" value="HAD-like_sf"/>
</dbReference>
<accession>A0A368XNP4</accession>
<dbReference type="Proteomes" id="UP000252585">
    <property type="component" value="Unassembled WGS sequence"/>
</dbReference>
<proteinExistence type="predicted"/>
<evidence type="ECO:0000313" key="2">
    <source>
        <dbReference type="Proteomes" id="UP000252585"/>
    </source>
</evidence>
<reference evidence="1 2" key="1">
    <citation type="submission" date="2018-07" db="EMBL/GenBank/DDBJ databases">
        <title>Genomic Encyclopedia of Type Strains, Phase IV (KMG-IV): sequencing the most valuable type-strain genomes for metagenomic binning, comparative biology and taxonomic classification.</title>
        <authorList>
            <person name="Goeker M."/>
        </authorList>
    </citation>
    <scope>NUCLEOTIDE SEQUENCE [LARGE SCALE GENOMIC DNA]</scope>
    <source>
        <strain evidence="1 2">DSM 27696</strain>
    </source>
</reference>
<dbReference type="Gene3D" id="3.40.50.1000">
    <property type="entry name" value="HAD superfamily/HAD-like"/>
    <property type="match status" value="1"/>
</dbReference>
<protein>
    <submittedName>
        <fullName evidence="1">Putative hydrolase of the HAD superfamily</fullName>
    </submittedName>
</protein>
<sequence length="195" mass="22311">MNKEIALVLDVGGVLAKNLDQFWIDVSTKSSINYTEIRSQYKVEINDSLWTGACTIDRFFSWLSSITSLSIIDLEETLKSCLTELPAIRYLPEWSKFASVHILSNHRKEWLENMLHPYQSYISSQTISSEVGALKPDEIIFQKAQMNFPNANIILFVDDKNTNLATAKSLGWKTIEADEKQNWIYLVNNALKKDS</sequence>
<organism evidence="1 2">
    <name type="scientific">Saliterribacillus persicus</name>
    <dbReference type="NCBI Taxonomy" id="930114"/>
    <lineage>
        <taxon>Bacteria</taxon>
        <taxon>Bacillati</taxon>
        <taxon>Bacillota</taxon>
        <taxon>Bacilli</taxon>
        <taxon>Bacillales</taxon>
        <taxon>Bacillaceae</taxon>
        <taxon>Saliterribacillus</taxon>
    </lineage>
</organism>
<dbReference type="AlphaFoldDB" id="A0A368XNP4"/>
<gene>
    <name evidence="1" type="ORF">DFR57_10720</name>
</gene>